<dbReference type="Proteomes" id="UP001526143">
    <property type="component" value="Unassembled WGS sequence"/>
</dbReference>
<evidence type="ECO:0008006" key="3">
    <source>
        <dbReference type="Google" id="ProtNLM"/>
    </source>
</evidence>
<accession>A0ABT3ASU9</accession>
<name>A0ABT3ASU9_9CYAN</name>
<protein>
    <recommendedName>
        <fullName evidence="3">NB-ARC domain-containing protein</fullName>
    </recommendedName>
</protein>
<proteinExistence type="predicted"/>
<evidence type="ECO:0000313" key="2">
    <source>
        <dbReference type="Proteomes" id="UP001526143"/>
    </source>
</evidence>
<sequence length="59" mass="6171">MQQPGTVAISAIAGMGGIGKTELATQYALGHEQDYPGGICWLNAKKSNLAAEILEIVQL</sequence>
<dbReference type="InterPro" id="IPR027417">
    <property type="entry name" value="P-loop_NTPase"/>
</dbReference>
<dbReference type="Gene3D" id="3.40.50.300">
    <property type="entry name" value="P-loop containing nucleotide triphosphate hydrolases"/>
    <property type="match status" value="1"/>
</dbReference>
<organism evidence="1 2">
    <name type="scientific">Plectonema radiosum NIES-515</name>
    <dbReference type="NCBI Taxonomy" id="2986073"/>
    <lineage>
        <taxon>Bacteria</taxon>
        <taxon>Bacillati</taxon>
        <taxon>Cyanobacteriota</taxon>
        <taxon>Cyanophyceae</taxon>
        <taxon>Oscillatoriophycideae</taxon>
        <taxon>Oscillatoriales</taxon>
        <taxon>Microcoleaceae</taxon>
        <taxon>Plectonema</taxon>
    </lineage>
</organism>
<dbReference type="EMBL" id="JAOWRF010000013">
    <property type="protein sequence ID" value="MCV3212192.1"/>
    <property type="molecule type" value="Genomic_DNA"/>
</dbReference>
<reference evidence="1 2" key="1">
    <citation type="submission" date="2022-10" db="EMBL/GenBank/DDBJ databases">
        <title>Identification of biosynthetic pathway for the production of the potent trypsin inhibitor radiosumin.</title>
        <authorList>
            <person name="Fewer D.P."/>
            <person name="Delbaje E."/>
            <person name="Ouyang X."/>
            <person name="Agostino P.D."/>
            <person name="Wahlsten M."/>
            <person name="Jokela J."/>
            <person name="Permi P."/>
            <person name="Haapaniemi E."/>
            <person name="Koistinen H."/>
        </authorList>
    </citation>
    <scope>NUCLEOTIDE SEQUENCE [LARGE SCALE GENOMIC DNA]</scope>
    <source>
        <strain evidence="1 2">NIES-515</strain>
    </source>
</reference>
<gene>
    <name evidence="1" type="ORF">OGM63_01390</name>
</gene>
<comment type="caution">
    <text evidence="1">The sequence shown here is derived from an EMBL/GenBank/DDBJ whole genome shotgun (WGS) entry which is preliminary data.</text>
</comment>
<evidence type="ECO:0000313" key="1">
    <source>
        <dbReference type="EMBL" id="MCV3212192.1"/>
    </source>
</evidence>
<dbReference type="RefSeq" id="WP_263743709.1">
    <property type="nucleotide sequence ID" value="NZ_JAOWRF010000013.1"/>
</dbReference>
<dbReference type="SUPFAM" id="SSF52540">
    <property type="entry name" value="P-loop containing nucleoside triphosphate hydrolases"/>
    <property type="match status" value="1"/>
</dbReference>
<keyword evidence="2" id="KW-1185">Reference proteome</keyword>